<reference evidence="1 2" key="2">
    <citation type="submission" date="2018-11" db="EMBL/GenBank/DDBJ databases">
        <authorList>
            <consortium name="Pathogen Informatics"/>
        </authorList>
    </citation>
    <scope>NUCLEOTIDE SEQUENCE [LARGE SCALE GENOMIC DNA]</scope>
    <source>
        <strain evidence="1">Dakar</strain>
        <strain evidence="2">Dakar, Senegal</strain>
    </source>
</reference>
<gene>
    <name evidence="1" type="ORF">SCUD_LOCUS23294</name>
</gene>
<reference evidence="3" key="1">
    <citation type="submission" date="2016-06" db="UniProtKB">
        <authorList>
            <consortium name="WormBaseParasite"/>
        </authorList>
    </citation>
    <scope>IDENTIFICATION</scope>
</reference>
<name>A0A183L7H4_9TREM</name>
<dbReference type="AlphaFoldDB" id="A0A183L7H4"/>
<sequence>MIELNNYLSSTGWLSVWPSAFVATQTYNPLSSAKQYPISRTIKPLSRTALKRLPVPTGCPFFIQSTCSVESLVVFKYASILTGSPSRTSLLLITGC</sequence>
<organism evidence="3">
    <name type="scientific">Schistosoma curassoni</name>
    <dbReference type="NCBI Taxonomy" id="6186"/>
    <lineage>
        <taxon>Eukaryota</taxon>
        <taxon>Metazoa</taxon>
        <taxon>Spiralia</taxon>
        <taxon>Lophotrochozoa</taxon>
        <taxon>Platyhelminthes</taxon>
        <taxon>Trematoda</taxon>
        <taxon>Digenea</taxon>
        <taxon>Strigeidida</taxon>
        <taxon>Schistosomatoidea</taxon>
        <taxon>Schistosomatidae</taxon>
        <taxon>Schistosoma</taxon>
    </lineage>
</organism>
<evidence type="ECO:0000313" key="2">
    <source>
        <dbReference type="Proteomes" id="UP000279833"/>
    </source>
</evidence>
<accession>A0A183L7H4</accession>
<protein>
    <submittedName>
        <fullName evidence="3">Ovule protein</fullName>
    </submittedName>
</protein>
<dbReference type="WBParaSite" id="SCUD_0002329701-mRNA-1">
    <property type="protein sequence ID" value="SCUD_0002329701-mRNA-1"/>
    <property type="gene ID" value="SCUD_0002329701"/>
</dbReference>
<evidence type="ECO:0000313" key="3">
    <source>
        <dbReference type="WBParaSite" id="SCUD_0002329701-mRNA-1"/>
    </source>
</evidence>
<evidence type="ECO:0000313" key="1">
    <source>
        <dbReference type="EMBL" id="VDP82310.1"/>
    </source>
</evidence>
<proteinExistence type="predicted"/>
<dbReference type="EMBL" id="UZAK01053508">
    <property type="protein sequence ID" value="VDP82310.1"/>
    <property type="molecule type" value="Genomic_DNA"/>
</dbReference>
<dbReference type="Proteomes" id="UP000279833">
    <property type="component" value="Unassembled WGS sequence"/>
</dbReference>
<keyword evidence="2" id="KW-1185">Reference proteome</keyword>